<dbReference type="STRING" id="5722.A2DW64"/>
<reference evidence="3" key="1">
    <citation type="submission" date="2006-10" db="EMBL/GenBank/DDBJ databases">
        <authorList>
            <person name="Amadeo P."/>
            <person name="Zhao Q."/>
            <person name="Wortman J."/>
            <person name="Fraser-Liggett C."/>
            <person name="Carlton J."/>
        </authorList>
    </citation>
    <scope>NUCLEOTIDE SEQUENCE</scope>
    <source>
        <strain evidence="3">G3</strain>
    </source>
</reference>
<dbReference type="Pfam" id="PF00443">
    <property type="entry name" value="UCH"/>
    <property type="match status" value="1"/>
</dbReference>
<keyword evidence="1 3" id="KW-0378">Hydrolase</keyword>
<dbReference type="Proteomes" id="UP000001542">
    <property type="component" value="Unassembled WGS sequence"/>
</dbReference>
<dbReference type="PANTHER" id="PTHR24006:SF644">
    <property type="entry name" value="UBIQUITIN CARBOXYL-TERMINAL HYDROLASE 7"/>
    <property type="match status" value="1"/>
</dbReference>
<dbReference type="VEuPathDB" id="TrichDB:TVAG_224410"/>
<evidence type="ECO:0000313" key="3">
    <source>
        <dbReference type="EMBL" id="EAY15365.1"/>
    </source>
</evidence>
<dbReference type="GO" id="GO:0016579">
    <property type="term" value="P:protein deubiquitination"/>
    <property type="evidence" value="ECO:0007669"/>
    <property type="project" value="InterPro"/>
</dbReference>
<dbReference type="InterPro" id="IPR001394">
    <property type="entry name" value="Peptidase_C19_UCH"/>
</dbReference>
<name>A2DW64_TRIV3</name>
<dbReference type="PROSITE" id="PS00972">
    <property type="entry name" value="USP_1"/>
    <property type="match status" value="1"/>
</dbReference>
<dbReference type="InParanoid" id="A2DW64"/>
<feature type="domain" description="USP" evidence="2">
    <location>
        <begin position="129"/>
        <end position="431"/>
    </location>
</feature>
<dbReference type="GO" id="GO:0006508">
    <property type="term" value="P:proteolysis"/>
    <property type="evidence" value="ECO:0007669"/>
    <property type="project" value="UniProtKB-KW"/>
</dbReference>
<dbReference type="GO" id="GO:0005829">
    <property type="term" value="C:cytosol"/>
    <property type="evidence" value="ECO:0000318"/>
    <property type="project" value="GO_Central"/>
</dbReference>
<evidence type="ECO:0000259" key="2">
    <source>
        <dbReference type="PROSITE" id="PS50235"/>
    </source>
</evidence>
<keyword evidence="4" id="KW-1185">Reference proteome</keyword>
<dbReference type="eggNOG" id="KOG1863">
    <property type="taxonomic scope" value="Eukaryota"/>
</dbReference>
<dbReference type="InterPro" id="IPR038765">
    <property type="entry name" value="Papain-like_cys_pep_sf"/>
</dbReference>
<evidence type="ECO:0000313" key="4">
    <source>
        <dbReference type="Proteomes" id="UP000001542"/>
    </source>
</evidence>
<evidence type="ECO:0000256" key="1">
    <source>
        <dbReference type="RuleBase" id="RU366025"/>
    </source>
</evidence>
<dbReference type="InterPro" id="IPR018200">
    <property type="entry name" value="USP_CS"/>
</dbReference>
<keyword evidence="1" id="KW-0833">Ubl conjugation pathway</keyword>
<dbReference type="SUPFAM" id="SSF54001">
    <property type="entry name" value="Cysteine proteinases"/>
    <property type="match status" value="1"/>
</dbReference>
<sequence length="910" mass="103361">MGQSGSITIDPNKFVAWDLTKASCLGMNYFRSEVFNQEGENFAAFVNKQTSTIIVFCCSAEQWHYDEMFSFQVFIAEDFLGTILASTTASFSKKYPFCLITVNKELPDKLYFRVILSSKYPYTRKDRYLGIRNSGSTCYMASVLQILFHTTAFRNLLYSFKDPPDSVMSLQNLFTDLQLSSRAPSPDNFIRALGSVNELSMVQHDAHEFLVALLERLETDLGEKFVQGESQLFRGTTTRTIECPSVDYVSTTEESFTTMPIIVDGLKSLRESLSLITAPELLSDDYDTGEKGRAQATQKLTFSQPPPILSFQLCRFKYSTKKNCIIEIKSSFDCPFDLDMSTFSSTDTKTEKNYKLYGIIAHSGNPMYGHYTSFIKTGSNNWVQFNDGSTKIVDESFVSRLFGTSTKSQPSFFGAFTFSSAVAYMCFYVRKDCISYIQPSDFIPLHLAPHRADLYFSKFIFYKDIVGNPLQKVSSSYEWKDENVNISEIVKNLKPNVDFKQYFAWALMPGMKDLIGPLSLDICASIFVIKGLTTTFYIVPVEYNSGPLFIIPKRGPNKCIKLTTCEQLKNDLQDNNSVYRYKSKQIKSLDYFLNPGSIITLETQTKVFLSINDRKYIFNQNSVYSDIQKRVSLFTGINPSSILFLNGTNPLTPQNYRFASQFPISPITYQVLKNGPTAYSISLFTPLNMICISNKFTNELLSPYWARKGTTAQELLNVSGKLFPGCKYGDKLHLVLSIGTFECNRRILHKRECPKNENLRVDVVRHKAINSIKKYKLFLKRSLPFSVEVRFSSDKTLETFNGVSRFITVSKNTTSRDIMKKVESLDMLNLQGDAPPEIIIFFNEKPNIRETIGIDTEIFPNIKKLISKAKSDSSRIVIAIVSNDPFLNNRTNYLTRSLSGLLNPNNKSSQ</sequence>
<keyword evidence="1" id="KW-0645">Protease</keyword>
<dbReference type="EMBL" id="DS113257">
    <property type="protein sequence ID" value="EAY15365.1"/>
    <property type="molecule type" value="Genomic_DNA"/>
</dbReference>
<comment type="catalytic activity">
    <reaction evidence="1">
        <text>Thiol-dependent hydrolysis of ester, thioester, amide, peptide and isopeptide bonds formed by the C-terminal Gly of ubiquitin (a 76-residue protein attached to proteins as an intracellular targeting signal).</text>
        <dbReference type="EC" id="3.4.19.12"/>
    </reaction>
</comment>
<dbReference type="OrthoDB" id="289038at2759"/>
<dbReference type="EC" id="3.4.19.12" evidence="1"/>
<organism evidence="3 4">
    <name type="scientific">Trichomonas vaginalis (strain ATCC PRA-98 / G3)</name>
    <dbReference type="NCBI Taxonomy" id="412133"/>
    <lineage>
        <taxon>Eukaryota</taxon>
        <taxon>Metamonada</taxon>
        <taxon>Parabasalia</taxon>
        <taxon>Trichomonadida</taxon>
        <taxon>Trichomonadidae</taxon>
        <taxon>Trichomonas</taxon>
    </lineage>
</organism>
<dbReference type="SMR" id="A2DW64"/>
<dbReference type="PANTHER" id="PTHR24006">
    <property type="entry name" value="UBIQUITIN CARBOXYL-TERMINAL HYDROLASE"/>
    <property type="match status" value="1"/>
</dbReference>
<dbReference type="InterPro" id="IPR050164">
    <property type="entry name" value="Peptidase_C19"/>
</dbReference>
<keyword evidence="1" id="KW-0788">Thiol protease</keyword>
<accession>A2DW64</accession>
<reference evidence="3" key="2">
    <citation type="journal article" date="2007" name="Science">
        <title>Draft genome sequence of the sexually transmitted pathogen Trichomonas vaginalis.</title>
        <authorList>
            <person name="Carlton J.M."/>
            <person name="Hirt R.P."/>
            <person name="Silva J.C."/>
            <person name="Delcher A.L."/>
            <person name="Schatz M."/>
            <person name="Zhao Q."/>
            <person name="Wortman J.R."/>
            <person name="Bidwell S.L."/>
            <person name="Alsmark U.C.M."/>
            <person name="Besteiro S."/>
            <person name="Sicheritz-Ponten T."/>
            <person name="Noel C.J."/>
            <person name="Dacks J.B."/>
            <person name="Foster P.G."/>
            <person name="Simillion C."/>
            <person name="Van de Peer Y."/>
            <person name="Miranda-Saavedra D."/>
            <person name="Barton G.J."/>
            <person name="Westrop G.D."/>
            <person name="Mueller S."/>
            <person name="Dessi D."/>
            <person name="Fiori P.L."/>
            <person name="Ren Q."/>
            <person name="Paulsen I."/>
            <person name="Zhang H."/>
            <person name="Bastida-Corcuera F.D."/>
            <person name="Simoes-Barbosa A."/>
            <person name="Brown M.T."/>
            <person name="Hayes R.D."/>
            <person name="Mukherjee M."/>
            <person name="Okumura C.Y."/>
            <person name="Schneider R."/>
            <person name="Smith A.J."/>
            <person name="Vanacova S."/>
            <person name="Villalvazo M."/>
            <person name="Haas B.J."/>
            <person name="Pertea M."/>
            <person name="Feldblyum T.V."/>
            <person name="Utterback T.R."/>
            <person name="Shu C.L."/>
            <person name="Osoegawa K."/>
            <person name="de Jong P.J."/>
            <person name="Hrdy I."/>
            <person name="Horvathova L."/>
            <person name="Zubacova Z."/>
            <person name="Dolezal P."/>
            <person name="Malik S.B."/>
            <person name="Logsdon J.M. Jr."/>
            <person name="Henze K."/>
            <person name="Gupta A."/>
            <person name="Wang C.C."/>
            <person name="Dunne R.L."/>
            <person name="Upcroft J.A."/>
            <person name="Upcroft P."/>
            <person name="White O."/>
            <person name="Salzberg S.L."/>
            <person name="Tang P."/>
            <person name="Chiu C.-H."/>
            <person name="Lee Y.-S."/>
            <person name="Embley T.M."/>
            <person name="Coombs G.H."/>
            <person name="Mottram J.C."/>
            <person name="Tachezy J."/>
            <person name="Fraser-Liggett C.M."/>
            <person name="Johnson P.J."/>
        </authorList>
    </citation>
    <scope>NUCLEOTIDE SEQUENCE [LARGE SCALE GENOMIC DNA]</scope>
    <source>
        <strain evidence="3">G3</strain>
    </source>
</reference>
<dbReference type="VEuPathDB" id="TrichDB:TVAGG3_0877230"/>
<gene>
    <name evidence="3" type="ORF">TVAG_224410</name>
</gene>
<dbReference type="FunFam" id="3.90.70.10:FF:000090">
    <property type="entry name" value="Clan CA, family C19, ubiquitin hydrolase-like cysteine peptidase"/>
    <property type="match status" value="1"/>
</dbReference>
<dbReference type="GO" id="GO:0004843">
    <property type="term" value="F:cysteine-type deubiquitinase activity"/>
    <property type="evidence" value="ECO:0000318"/>
    <property type="project" value="GO_Central"/>
</dbReference>
<dbReference type="GO" id="GO:0005634">
    <property type="term" value="C:nucleus"/>
    <property type="evidence" value="ECO:0000318"/>
    <property type="project" value="GO_Central"/>
</dbReference>
<dbReference type="PROSITE" id="PS50235">
    <property type="entry name" value="USP_3"/>
    <property type="match status" value="1"/>
</dbReference>
<dbReference type="Gene3D" id="3.90.70.10">
    <property type="entry name" value="Cysteine proteinases"/>
    <property type="match status" value="1"/>
</dbReference>
<dbReference type="AlphaFoldDB" id="A2DW64"/>
<dbReference type="InterPro" id="IPR028889">
    <property type="entry name" value="USP"/>
</dbReference>
<dbReference type="GO" id="GO:0031647">
    <property type="term" value="P:regulation of protein stability"/>
    <property type="evidence" value="ECO:0000318"/>
    <property type="project" value="GO_Central"/>
</dbReference>
<comment type="similarity">
    <text evidence="1">Belongs to the peptidase C19 family.</text>
</comment>
<proteinExistence type="inferred from homology"/>
<protein>
    <recommendedName>
        <fullName evidence="1">Ubiquitin carboxyl-terminal hydrolase</fullName>
        <ecNumber evidence="1">3.4.19.12</ecNumber>
    </recommendedName>
</protein>
<dbReference type="PROSITE" id="PS00973">
    <property type="entry name" value="USP_2"/>
    <property type="match status" value="1"/>
</dbReference>